<dbReference type="InterPro" id="IPR015422">
    <property type="entry name" value="PyrdxlP-dep_Trfase_small"/>
</dbReference>
<evidence type="ECO:0000256" key="5">
    <source>
        <dbReference type="ARBA" id="ARBA00022898"/>
    </source>
</evidence>
<name>A0A4R5D1H3_9FLAO</name>
<keyword evidence="5" id="KW-0663">Pyridoxal phosphate</keyword>
<dbReference type="FunFam" id="3.40.640.10:FF:000033">
    <property type="entry name" value="Aspartate aminotransferase"/>
    <property type="match status" value="1"/>
</dbReference>
<evidence type="ECO:0000313" key="7">
    <source>
        <dbReference type="EMBL" id="TDE06127.1"/>
    </source>
</evidence>
<dbReference type="RefSeq" id="WP_132108141.1">
    <property type="nucleotide sequence ID" value="NZ_SMFO01000001.1"/>
</dbReference>
<evidence type="ECO:0000256" key="4">
    <source>
        <dbReference type="ARBA" id="ARBA00022679"/>
    </source>
</evidence>
<dbReference type="GO" id="GO:0016212">
    <property type="term" value="F:kynurenine-oxoglutarate transaminase activity"/>
    <property type="evidence" value="ECO:0007669"/>
    <property type="project" value="TreeGrafter"/>
</dbReference>
<feature type="domain" description="Aminotransferase class I/classII large" evidence="6">
    <location>
        <begin position="23"/>
        <end position="372"/>
    </location>
</feature>
<protein>
    <submittedName>
        <fullName evidence="7">Aminotransferase class I/II-fold pyridoxal phosphate-dependent enzyme</fullName>
    </submittedName>
</protein>
<reference evidence="7 8" key="1">
    <citation type="submission" date="2019-03" db="EMBL/GenBank/DDBJ databases">
        <title>Flavobacterium TSA-D2 sp. nov., isolated from arctic soil.</title>
        <authorList>
            <person name="Chaudhary D.K."/>
        </authorList>
    </citation>
    <scope>NUCLEOTIDE SEQUENCE [LARGE SCALE GENOMIC DNA]</scope>
    <source>
        <strain evidence="7 8">TSA-D2</strain>
    </source>
</reference>
<evidence type="ECO:0000256" key="3">
    <source>
        <dbReference type="ARBA" id="ARBA00022576"/>
    </source>
</evidence>
<dbReference type="EMBL" id="SMFO01000001">
    <property type="protein sequence ID" value="TDE06127.1"/>
    <property type="molecule type" value="Genomic_DNA"/>
</dbReference>
<gene>
    <name evidence="7" type="ORF">E0F98_00435</name>
</gene>
<keyword evidence="3 7" id="KW-0032">Aminotransferase</keyword>
<keyword evidence="8" id="KW-1185">Reference proteome</keyword>
<organism evidence="7 8">
    <name type="scientific">Flavobacterium hiemivividum</name>
    <dbReference type="NCBI Taxonomy" id="2541734"/>
    <lineage>
        <taxon>Bacteria</taxon>
        <taxon>Pseudomonadati</taxon>
        <taxon>Bacteroidota</taxon>
        <taxon>Flavobacteriia</taxon>
        <taxon>Flavobacteriales</taxon>
        <taxon>Flavobacteriaceae</taxon>
        <taxon>Flavobacterium</taxon>
    </lineage>
</organism>
<keyword evidence="4 7" id="KW-0808">Transferase</keyword>
<dbReference type="InterPro" id="IPR015421">
    <property type="entry name" value="PyrdxlP-dep_Trfase_major"/>
</dbReference>
<comment type="cofactor">
    <cofactor evidence="1">
        <name>pyridoxal 5'-phosphate</name>
        <dbReference type="ChEBI" id="CHEBI:597326"/>
    </cofactor>
</comment>
<dbReference type="InterPro" id="IPR004839">
    <property type="entry name" value="Aminotransferase_I/II_large"/>
</dbReference>
<dbReference type="SUPFAM" id="SSF53383">
    <property type="entry name" value="PLP-dependent transferases"/>
    <property type="match status" value="1"/>
</dbReference>
<dbReference type="GO" id="GO:0030170">
    <property type="term" value="F:pyridoxal phosphate binding"/>
    <property type="evidence" value="ECO:0007669"/>
    <property type="project" value="InterPro"/>
</dbReference>
<accession>A0A4R5D1H3</accession>
<dbReference type="Pfam" id="PF00155">
    <property type="entry name" value="Aminotran_1_2"/>
    <property type="match status" value="1"/>
</dbReference>
<comment type="caution">
    <text evidence="7">The sequence shown here is derived from an EMBL/GenBank/DDBJ whole genome shotgun (WGS) entry which is preliminary data.</text>
</comment>
<sequence>MSKLPNIGTSIFTIMSKMAAEHDAINLSQGFPNFPVDTVLTDIVARLAKENVHQYLPMAGYPPLLSNIALLVKKSYYRIILPENEILVTAGATQGIFTTIQALVQANDEVVILDPSYDCYEVPILLCNAKPVRVSLNDDYTPNWNTIENACSAKTRMIIINNPHNPTGKILTQSDFEALESILDKYPDIIVLSDEVYEYITFEEKHISAHTRSKLFNRCVMVSSFGKSFHVTGWKIGYLVAPEHLMKEIKKVHQFMVFSVNSLCQVAISEYLDVVSVDGIAKLYQEKRDYFRELLATSRFKLLPCEGTYFQVASYEAISSENDIDFCKKLITEYGVAAIPISTFYENGKDLHLIRFCFAKDNATLEKAAQRLCKI</sequence>
<evidence type="ECO:0000256" key="1">
    <source>
        <dbReference type="ARBA" id="ARBA00001933"/>
    </source>
</evidence>
<dbReference type="InterPro" id="IPR015424">
    <property type="entry name" value="PyrdxlP-dep_Trfase"/>
</dbReference>
<dbReference type="CDD" id="cd00609">
    <property type="entry name" value="AAT_like"/>
    <property type="match status" value="1"/>
</dbReference>
<evidence type="ECO:0000259" key="6">
    <source>
        <dbReference type="Pfam" id="PF00155"/>
    </source>
</evidence>
<dbReference type="NCBIfam" id="NF006569">
    <property type="entry name" value="PRK09082.1"/>
    <property type="match status" value="1"/>
</dbReference>
<dbReference type="Gene3D" id="3.90.1150.10">
    <property type="entry name" value="Aspartate Aminotransferase, domain 1"/>
    <property type="match status" value="1"/>
</dbReference>
<evidence type="ECO:0000256" key="2">
    <source>
        <dbReference type="ARBA" id="ARBA00007441"/>
    </source>
</evidence>
<dbReference type="InterPro" id="IPR051326">
    <property type="entry name" value="Kynurenine-oxoglutarate_AT"/>
</dbReference>
<dbReference type="PANTHER" id="PTHR43807:SF20">
    <property type="entry name" value="FI04487P"/>
    <property type="match status" value="1"/>
</dbReference>
<proteinExistence type="inferred from homology"/>
<dbReference type="Proteomes" id="UP000294597">
    <property type="component" value="Unassembled WGS sequence"/>
</dbReference>
<dbReference type="PANTHER" id="PTHR43807">
    <property type="entry name" value="FI04487P"/>
    <property type="match status" value="1"/>
</dbReference>
<dbReference type="GO" id="GO:0005737">
    <property type="term" value="C:cytoplasm"/>
    <property type="evidence" value="ECO:0007669"/>
    <property type="project" value="TreeGrafter"/>
</dbReference>
<comment type="similarity">
    <text evidence="2">Belongs to the class-I pyridoxal-phosphate-dependent aminotransferase family.</text>
</comment>
<dbReference type="Gene3D" id="3.40.640.10">
    <property type="entry name" value="Type I PLP-dependent aspartate aminotransferase-like (Major domain)"/>
    <property type="match status" value="1"/>
</dbReference>
<evidence type="ECO:0000313" key="8">
    <source>
        <dbReference type="Proteomes" id="UP000294597"/>
    </source>
</evidence>
<dbReference type="AlphaFoldDB" id="A0A4R5D1H3"/>